<comment type="caution">
    <text evidence="8">The sequence shown here is derived from an EMBL/GenBank/DDBJ whole genome shotgun (WGS) entry which is preliminary data.</text>
</comment>
<dbReference type="PANTHER" id="PTHR19370">
    <property type="entry name" value="NADH-CYTOCHROME B5 REDUCTASE"/>
    <property type="match status" value="1"/>
</dbReference>
<dbReference type="EMBL" id="JARQWQ010000009">
    <property type="protein sequence ID" value="KAK2569608.1"/>
    <property type="molecule type" value="Genomic_DNA"/>
</dbReference>
<evidence type="ECO:0000256" key="6">
    <source>
        <dbReference type="PIRSR" id="PIRSR601834-1"/>
    </source>
</evidence>
<dbReference type="Proteomes" id="UP001249851">
    <property type="component" value="Unassembled WGS sequence"/>
</dbReference>
<evidence type="ECO:0000256" key="2">
    <source>
        <dbReference type="ARBA" id="ARBA00006105"/>
    </source>
</evidence>
<proteinExistence type="inferred from homology"/>
<evidence type="ECO:0000256" key="1">
    <source>
        <dbReference type="ARBA" id="ARBA00001974"/>
    </source>
</evidence>
<keyword evidence="3 6" id="KW-0285">Flavoprotein</keyword>
<name>A0AAD9QY20_ACRCE</name>
<dbReference type="GO" id="GO:0016491">
    <property type="term" value="F:oxidoreductase activity"/>
    <property type="evidence" value="ECO:0007669"/>
    <property type="project" value="UniProtKB-KW"/>
</dbReference>
<evidence type="ECO:0000313" key="8">
    <source>
        <dbReference type="EMBL" id="KAK2569608.1"/>
    </source>
</evidence>
<accession>A0AAD9QY20</accession>
<dbReference type="Gene3D" id="2.40.30.10">
    <property type="entry name" value="Translation factors"/>
    <property type="match status" value="1"/>
</dbReference>
<evidence type="ECO:0000256" key="5">
    <source>
        <dbReference type="ARBA" id="ARBA00023002"/>
    </source>
</evidence>
<reference evidence="8" key="1">
    <citation type="journal article" date="2023" name="G3 (Bethesda)">
        <title>Whole genome assembly and annotation of the endangered Caribbean coral Acropora cervicornis.</title>
        <authorList>
            <person name="Selwyn J.D."/>
            <person name="Vollmer S.V."/>
        </authorList>
    </citation>
    <scope>NUCLEOTIDE SEQUENCE</scope>
    <source>
        <strain evidence="8">K2</strain>
    </source>
</reference>
<comment type="cofactor">
    <cofactor evidence="1 6">
        <name>FAD</name>
        <dbReference type="ChEBI" id="CHEBI:57692"/>
    </cofactor>
</comment>
<keyword evidence="4 6" id="KW-0274">FAD</keyword>
<dbReference type="InterPro" id="IPR017938">
    <property type="entry name" value="Riboflavin_synthase-like_b-brl"/>
</dbReference>
<evidence type="ECO:0000259" key="7">
    <source>
        <dbReference type="PROSITE" id="PS51384"/>
    </source>
</evidence>
<evidence type="ECO:0000256" key="4">
    <source>
        <dbReference type="ARBA" id="ARBA00022827"/>
    </source>
</evidence>
<dbReference type="Pfam" id="PF09791">
    <property type="entry name" value="Oxidored-like"/>
    <property type="match status" value="1"/>
</dbReference>
<evidence type="ECO:0000313" key="9">
    <source>
        <dbReference type="Proteomes" id="UP001249851"/>
    </source>
</evidence>
<dbReference type="PROSITE" id="PS51384">
    <property type="entry name" value="FAD_FR"/>
    <property type="match status" value="1"/>
</dbReference>
<dbReference type="InterPro" id="IPR019180">
    <property type="entry name" value="Oxidoreductase-like_N"/>
</dbReference>
<dbReference type="Pfam" id="PF00970">
    <property type="entry name" value="FAD_binding_6"/>
    <property type="match status" value="1"/>
</dbReference>
<feature type="binding site" evidence="6">
    <location>
        <position position="168"/>
    </location>
    <ligand>
        <name>FAD</name>
        <dbReference type="ChEBI" id="CHEBI:57692"/>
    </ligand>
</feature>
<reference evidence="8" key="2">
    <citation type="journal article" date="2023" name="Science">
        <title>Genomic signatures of disease resistance in endangered staghorn corals.</title>
        <authorList>
            <person name="Vollmer S.V."/>
            <person name="Selwyn J.D."/>
            <person name="Despard B.A."/>
            <person name="Roesel C.L."/>
        </authorList>
    </citation>
    <scope>NUCLEOTIDE SEQUENCE</scope>
    <source>
        <strain evidence="8">K2</strain>
    </source>
</reference>
<keyword evidence="5" id="KW-0560">Oxidoreductase</keyword>
<gene>
    <name evidence="8" type="ORF">P5673_005435</name>
</gene>
<protein>
    <submittedName>
        <fullName evidence="8">NADH-cytochrome b5 reductase-like</fullName>
    </submittedName>
</protein>
<comment type="similarity">
    <text evidence="2">Belongs to the flavoprotein pyridine nucleotide cytochrome reductase family.</text>
</comment>
<evidence type="ECO:0000256" key="3">
    <source>
        <dbReference type="ARBA" id="ARBA00022630"/>
    </source>
</evidence>
<feature type="binding site" evidence="6">
    <location>
        <position position="185"/>
    </location>
    <ligand>
        <name>FAD</name>
        <dbReference type="ChEBI" id="CHEBI:57692"/>
    </ligand>
</feature>
<dbReference type="InterPro" id="IPR001834">
    <property type="entry name" value="CBR-like"/>
</dbReference>
<dbReference type="SUPFAM" id="SSF63380">
    <property type="entry name" value="Riboflavin synthase domain-like"/>
    <property type="match status" value="1"/>
</dbReference>
<feature type="domain" description="FAD-binding FR-type" evidence="7">
    <location>
        <begin position="115"/>
        <end position="229"/>
    </location>
</feature>
<organism evidence="8 9">
    <name type="scientific">Acropora cervicornis</name>
    <name type="common">Staghorn coral</name>
    <dbReference type="NCBI Taxonomy" id="6130"/>
    <lineage>
        <taxon>Eukaryota</taxon>
        <taxon>Metazoa</taxon>
        <taxon>Cnidaria</taxon>
        <taxon>Anthozoa</taxon>
        <taxon>Hexacorallia</taxon>
        <taxon>Scleractinia</taxon>
        <taxon>Astrocoeniina</taxon>
        <taxon>Acroporidae</taxon>
        <taxon>Acropora</taxon>
    </lineage>
</organism>
<keyword evidence="9" id="KW-1185">Reference proteome</keyword>
<dbReference type="PANTHER" id="PTHR19370:SF184">
    <property type="entry name" value="NADH-CYTOCHROME B5 REDUCTASE-LIKE"/>
    <property type="match status" value="1"/>
</dbReference>
<dbReference type="InterPro" id="IPR008333">
    <property type="entry name" value="Cbr1-like_FAD-bd_dom"/>
</dbReference>
<feature type="binding site" evidence="6">
    <location>
        <position position="183"/>
    </location>
    <ligand>
        <name>FAD</name>
        <dbReference type="ChEBI" id="CHEBI:57692"/>
    </ligand>
</feature>
<feature type="binding site" evidence="6">
    <location>
        <position position="166"/>
    </location>
    <ligand>
        <name>FAD</name>
        <dbReference type="ChEBI" id="CHEBI:57692"/>
    </ligand>
</feature>
<dbReference type="AlphaFoldDB" id="A0AAD9QY20"/>
<sequence length="229" mass="26165">MQNKNRKEARLEVVFREIEKLVICNSSRYLMTIRILVTMATCKANSNEDISFSLPEPPEKPEDRDCCGNGCTPCVFDIYEEEVCKWRKECERIKSGETLGDSFQSADGDEILSTSEFHSFILESVTRLTTDSCLYRFRLPKQKTLGLHIGQHLILRGSFQGMPISRQYTPVSSTESRGFFDVLIKYVMLWGQGVSEEALHSRGRHNVPFSHTLLAFMRDIHSTVSTVIL</sequence>
<dbReference type="InterPro" id="IPR017927">
    <property type="entry name" value="FAD-bd_FR_type"/>
</dbReference>